<evidence type="ECO:0000313" key="2">
    <source>
        <dbReference type="Proteomes" id="UP001497644"/>
    </source>
</evidence>
<organism evidence="1 2">
    <name type="scientific">Lasius platythorax</name>
    <dbReference type="NCBI Taxonomy" id="488582"/>
    <lineage>
        <taxon>Eukaryota</taxon>
        <taxon>Metazoa</taxon>
        <taxon>Ecdysozoa</taxon>
        <taxon>Arthropoda</taxon>
        <taxon>Hexapoda</taxon>
        <taxon>Insecta</taxon>
        <taxon>Pterygota</taxon>
        <taxon>Neoptera</taxon>
        <taxon>Endopterygota</taxon>
        <taxon>Hymenoptera</taxon>
        <taxon>Apocrita</taxon>
        <taxon>Aculeata</taxon>
        <taxon>Formicoidea</taxon>
        <taxon>Formicidae</taxon>
        <taxon>Formicinae</taxon>
        <taxon>Lasius</taxon>
        <taxon>Lasius</taxon>
    </lineage>
</organism>
<name>A0AAV2NKH2_9HYME</name>
<dbReference type="AlphaFoldDB" id="A0AAV2NKH2"/>
<gene>
    <name evidence="1" type="ORF">LPLAT_LOCUS6661</name>
</gene>
<dbReference type="EMBL" id="OZ034825">
    <property type="protein sequence ID" value="CAL1680683.1"/>
    <property type="molecule type" value="Genomic_DNA"/>
</dbReference>
<evidence type="ECO:0000313" key="1">
    <source>
        <dbReference type="EMBL" id="CAL1680683.1"/>
    </source>
</evidence>
<reference evidence="1" key="1">
    <citation type="submission" date="2024-04" db="EMBL/GenBank/DDBJ databases">
        <authorList>
            <consortium name="Molecular Ecology Group"/>
        </authorList>
    </citation>
    <scope>NUCLEOTIDE SEQUENCE</scope>
</reference>
<keyword evidence="2" id="KW-1185">Reference proteome</keyword>
<sequence>MGVSVRERTDVLGRLASSINCTPGNKPPPLIGSEQTRLYEGQSRRIIRPAFPDRLQAAAHTAAPDAPLES</sequence>
<proteinExistence type="predicted"/>
<accession>A0AAV2NKH2</accession>
<dbReference type="Proteomes" id="UP001497644">
    <property type="component" value="Chromosome 2"/>
</dbReference>
<protein>
    <submittedName>
        <fullName evidence="1">Uncharacterized protein</fullName>
    </submittedName>
</protein>